<evidence type="ECO:0000256" key="1">
    <source>
        <dbReference type="ARBA" id="ARBA00004401"/>
    </source>
</evidence>
<comment type="subcellular location">
    <subcellularLocation>
        <location evidence="1">Cell membrane</location>
        <topology evidence="1">Single-pass type II membrane protein</topology>
    </subcellularLocation>
</comment>
<dbReference type="AlphaFoldDB" id="A0A0D8FTP2"/>
<dbReference type="GO" id="GO:0005886">
    <property type="term" value="C:plasma membrane"/>
    <property type="evidence" value="ECO:0007669"/>
    <property type="project" value="UniProtKB-SubCell"/>
</dbReference>
<reference evidence="10 11" key="1">
    <citation type="submission" date="2015-01" db="EMBL/GenBank/DDBJ databases">
        <title>Draft genome of the acidophilic iron oxidizer Ferrimicrobium acidiphilum strain T23.</title>
        <authorList>
            <person name="Poehlein A."/>
            <person name="Eisen S."/>
            <person name="Schloemann M."/>
            <person name="Johnson B.D."/>
            <person name="Daniel R."/>
            <person name="Muehling M."/>
        </authorList>
    </citation>
    <scope>NUCLEOTIDE SEQUENCE [LARGE SCALE GENOMIC DNA]</scope>
    <source>
        <strain evidence="10 11">T23</strain>
    </source>
</reference>
<dbReference type="STRING" id="1121877.FEAC_15790"/>
<accession>A0A0D8FTP2</accession>
<name>A0A0D8FTP2_9ACTN</name>
<comment type="caution">
    <text evidence="10">The sequence shown here is derived from an EMBL/GenBank/DDBJ whole genome shotgun (WGS) entry which is preliminary data.</text>
</comment>
<keyword evidence="6 9" id="KW-0472">Membrane</keyword>
<evidence type="ECO:0000256" key="7">
    <source>
        <dbReference type="ARBA" id="ARBA00023306"/>
    </source>
</evidence>
<keyword evidence="2" id="KW-1003">Cell membrane</keyword>
<dbReference type="NCBIfam" id="TIGR02209">
    <property type="entry name" value="ftsL_broad"/>
    <property type="match status" value="1"/>
</dbReference>
<dbReference type="RefSeq" id="WP_035389622.1">
    <property type="nucleotide sequence ID" value="NZ_JQKF01000014.1"/>
</dbReference>
<keyword evidence="11" id="KW-1185">Reference proteome</keyword>
<evidence type="ECO:0000313" key="11">
    <source>
        <dbReference type="Proteomes" id="UP000032336"/>
    </source>
</evidence>
<keyword evidence="5 9" id="KW-1133">Transmembrane helix</keyword>
<evidence type="ECO:0000256" key="2">
    <source>
        <dbReference type="ARBA" id="ARBA00022475"/>
    </source>
</evidence>
<keyword evidence="7" id="KW-0131">Cell cycle</keyword>
<sequence length="149" mass="15846">MARVVALPQSPTRERPHRRQPELVLVKSPARAARTRSVRKVLVFITVVALLGMVVVTRIAIELEESSIGQLSAEITQAQRVQGDLKLEVAQLSSPQRIMSYASQHLHLTLPSSVDVVAGSHTKNAVPLPQSAATAPSLPLPAGEVVGGG</sequence>
<evidence type="ECO:0000256" key="8">
    <source>
        <dbReference type="NCBIfam" id="TIGR02209"/>
    </source>
</evidence>
<proteinExistence type="predicted"/>
<organism evidence="10 11">
    <name type="scientific">Ferrimicrobium acidiphilum DSM 19497</name>
    <dbReference type="NCBI Taxonomy" id="1121877"/>
    <lineage>
        <taxon>Bacteria</taxon>
        <taxon>Bacillati</taxon>
        <taxon>Actinomycetota</taxon>
        <taxon>Acidimicrobiia</taxon>
        <taxon>Acidimicrobiales</taxon>
        <taxon>Acidimicrobiaceae</taxon>
        <taxon>Ferrimicrobium</taxon>
    </lineage>
</organism>
<keyword evidence="4 9" id="KW-0812">Transmembrane</keyword>
<evidence type="ECO:0000256" key="5">
    <source>
        <dbReference type="ARBA" id="ARBA00022989"/>
    </source>
</evidence>
<dbReference type="Proteomes" id="UP000032336">
    <property type="component" value="Unassembled WGS sequence"/>
</dbReference>
<evidence type="ECO:0000256" key="4">
    <source>
        <dbReference type="ARBA" id="ARBA00022692"/>
    </source>
</evidence>
<evidence type="ECO:0000256" key="6">
    <source>
        <dbReference type="ARBA" id="ARBA00023136"/>
    </source>
</evidence>
<evidence type="ECO:0000256" key="9">
    <source>
        <dbReference type="SAM" id="Phobius"/>
    </source>
</evidence>
<protein>
    <recommendedName>
        <fullName evidence="8">Cell division protein FtsL</fullName>
    </recommendedName>
</protein>
<gene>
    <name evidence="10" type="primary">ftsL2</name>
    <name evidence="10" type="ORF">FEAC_15790</name>
</gene>
<dbReference type="EMBL" id="JXUW01000013">
    <property type="protein sequence ID" value="KJE76650.1"/>
    <property type="molecule type" value="Genomic_DNA"/>
</dbReference>
<evidence type="ECO:0000313" key="10">
    <source>
        <dbReference type="EMBL" id="KJE76650.1"/>
    </source>
</evidence>
<feature type="transmembrane region" description="Helical" evidence="9">
    <location>
        <begin position="41"/>
        <end position="61"/>
    </location>
</feature>
<evidence type="ECO:0000256" key="3">
    <source>
        <dbReference type="ARBA" id="ARBA00022618"/>
    </source>
</evidence>
<keyword evidence="3 10" id="KW-0132">Cell division</keyword>
<dbReference type="InterPro" id="IPR011922">
    <property type="entry name" value="Cell_div_FtsL"/>
</dbReference>
<dbReference type="GO" id="GO:0051301">
    <property type="term" value="P:cell division"/>
    <property type="evidence" value="ECO:0007669"/>
    <property type="project" value="UniProtKB-KW"/>
</dbReference>
<dbReference type="GeneID" id="78374065"/>